<comment type="caution">
    <text evidence="1">The sequence shown here is derived from an EMBL/GenBank/DDBJ whole genome shotgun (WGS) entry which is preliminary data.</text>
</comment>
<dbReference type="EMBL" id="BGPR01005287">
    <property type="protein sequence ID" value="GBN08730.1"/>
    <property type="molecule type" value="Genomic_DNA"/>
</dbReference>
<sequence length="125" mass="13904">MNPEDGTLWNTAKKMRKKHSKISALKGPTSIAYSNTDKANLIANSLENQFQLNNIHNSVTESEVNNTLHEFNQITHFLPLTPPNPIDIIKYTLKISVHKAPGNGGITNKIIKNLPFLHSLDSSAF</sequence>
<reference evidence="1 2" key="1">
    <citation type="journal article" date="2019" name="Sci. Rep.">
        <title>Orb-weaving spider Araneus ventricosus genome elucidates the spidroin gene catalogue.</title>
        <authorList>
            <person name="Kono N."/>
            <person name="Nakamura H."/>
            <person name="Ohtoshi R."/>
            <person name="Moran D.A.P."/>
            <person name="Shinohara A."/>
            <person name="Yoshida Y."/>
            <person name="Fujiwara M."/>
            <person name="Mori M."/>
            <person name="Tomita M."/>
            <person name="Arakawa K."/>
        </authorList>
    </citation>
    <scope>NUCLEOTIDE SEQUENCE [LARGE SCALE GENOMIC DNA]</scope>
</reference>
<gene>
    <name evidence="1" type="ORF">AVEN_89239_1</name>
</gene>
<keyword evidence="2" id="KW-1185">Reference proteome</keyword>
<dbReference type="AlphaFoldDB" id="A0A4Y2L393"/>
<name>A0A4Y2L393_ARAVE</name>
<dbReference type="Proteomes" id="UP000499080">
    <property type="component" value="Unassembled WGS sequence"/>
</dbReference>
<proteinExistence type="predicted"/>
<evidence type="ECO:0000313" key="1">
    <source>
        <dbReference type="EMBL" id="GBN08730.1"/>
    </source>
</evidence>
<protein>
    <submittedName>
        <fullName evidence="1">Uncharacterized protein</fullName>
    </submittedName>
</protein>
<accession>A0A4Y2L393</accession>
<evidence type="ECO:0000313" key="2">
    <source>
        <dbReference type="Proteomes" id="UP000499080"/>
    </source>
</evidence>
<dbReference type="OrthoDB" id="410155at2759"/>
<organism evidence="1 2">
    <name type="scientific">Araneus ventricosus</name>
    <name type="common">Orbweaver spider</name>
    <name type="synonym">Epeira ventricosa</name>
    <dbReference type="NCBI Taxonomy" id="182803"/>
    <lineage>
        <taxon>Eukaryota</taxon>
        <taxon>Metazoa</taxon>
        <taxon>Ecdysozoa</taxon>
        <taxon>Arthropoda</taxon>
        <taxon>Chelicerata</taxon>
        <taxon>Arachnida</taxon>
        <taxon>Araneae</taxon>
        <taxon>Araneomorphae</taxon>
        <taxon>Entelegynae</taxon>
        <taxon>Araneoidea</taxon>
        <taxon>Araneidae</taxon>
        <taxon>Araneus</taxon>
    </lineage>
</organism>